<evidence type="ECO:0000313" key="2">
    <source>
        <dbReference type="EMBL" id="QLH51048.1"/>
    </source>
</evidence>
<evidence type="ECO:0008006" key="5">
    <source>
        <dbReference type="Google" id="ProtNLM"/>
    </source>
</evidence>
<reference evidence="2 4" key="2">
    <citation type="journal article" date="2019" name="Microbiome">
        <title>Annotated bacterial chromosomes from frame-shift-corrected long-read metagenomic data.</title>
        <authorList>
            <person name="Arumugam K."/>
            <person name="Bagci C."/>
            <person name="Bessarab I."/>
            <person name="Beier S."/>
            <person name="Buchfink B."/>
            <person name="Gorska A."/>
            <person name="Qiu G."/>
            <person name="Huson D.H."/>
            <person name="Williams R.B.H."/>
        </authorList>
    </citation>
    <scope>NUCLEOTIDE SEQUENCE [LARGE SCALE GENOMIC DNA]</scope>
    <source>
        <strain evidence="2">SSA1</strain>
    </source>
</reference>
<organism evidence="1 3">
    <name type="scientific">Candidatus Accumulibacter cognatus</name>
    <dbReference type="NCBI Taxonomy" id="2954383"/>
    <lineage>
        <taxon>Bacteria</taxon>
        <taxon>Pseudomonadati</taxon>
        <taxon>Pseudomonadota</taxon>
        <taxon>Betaproteobacteria</taxon>
        <taxon>Candidatus Accumulibacter</taxon>
    </lineage>
</organism>
<evidence type="ECO:0000313" key="4">
    <source>
        <dbReference type="Proteomes" id="UP000509684"/>
    </source>
</evidence>
<dbReference type="KEGG" id="acog:HWD57_15530"/>
<dbReference type="Proteomes" id="UP000021315">
    <property type="component" value="Unassembled WGS sequence"/>
</dbReference>
<evidence type="ECO:0000313" key="3">
    <source>
        <dbReference type="Proteomes" id="UP000021315"/>
    </source>
</evidence>
<dbReference type="AlphaFoldDB" id="A0A080M9Q9"/>
<gene>
    <name evidence="1" type="ORF">AW06_000611</name>
    <name evidence="2" type="ORF">HWD57_15530</name>
</gene>
<dbReference type="RefSeq" id="WP_034945287.1">
    <property type="nucleotide sequence ID" value="NZ_JDST02000011.1"/>
</dbReference>
<name>A0A080M9Q9_9PROT</name>
<keyword evidence="3" id="KW-1185">Reference proteome</keyword>
<dbReference type="EMBL" id="JDST02000011">
    <property type="protein sequence ID" value="KFB78032.1"/>
    <property type="molecule type" value="Genomic_DNA"/>
</dbReference>
<dbReference type="EMBL" id="CP058708">
    <property type="protein sequence ID" value="QLH51048.1"/>
    <property type="molecule type" value="Genomic_DNA"/>
</dbReference>
<reference evidence="1 3" key="1">
    <citation type="submission" date="2014-02" db="EMBL/GenBank/DDBJ databases">
        <title>Expanding our view of genomic diversity in Candidatus Accumulibacter clades.</title>
        <authorList>
            <person name="Skennerton C.T."/>
            <person name="Barr J.J."/>
            <person name="Slater F.R."/>
            <person name="Bond P.L."/>
            <person name="Tyson G.W."/>
        </authorList>
    </citation>
    <scope>NUCLEOTIDE SEQUENCE [LARGE SCALE GENOMIC DNA]</scope>
    <source>
        <strain evidence="3">SK-02</strain>
    </source>
</reference>
<sequence>MNQDLIDVAIERGRLIERISSQRQLLGQQLQPLGAGLATADRAITRIRQGSDYVKQHPEMVAVGVAALVVLQPRRVWRWSQRLFFVWRTWRMLRKQFGISA</sequence>
<protein>
    <recommendedName>
        <fullName evidence="5">YqjK-like family protein</fullName>
    </recommendedName>
</protein>
<accession>A0A080M9Q9</accession>
<evidence type="ECO:0000313" key="1">
    <source>
        <dbReference type="EMBL" id="KFB78032.1"/>
    </source>
</evidence>
<dbReference type="InterPro" id="IPR025612">
    <property type="entry name" value="YqjK"/>
</dbReference>
<proteinExistence type="predicted"/>
<dbReference type="Proteomes" id="UP000509684">
    <property type="component" value="Chromosome"/>
</dbReference>
<dbReference type="STRING" id="1453999.AW06_000611"/>
<reference evidence="2" key="3">
    <citation type="submission" date="2020-06" db="EMBL/GenBank/DDBJ databases">
        <authorList>
            <person name="Arumugam K."/>
            <person name="Besarab I."/>
            <person name="Haryono M."/>
            <person name="Bagci C."/>
            <person name="Beier S."/>
            <person name="Buchfink B."/>
            <person name="Gorska A."/>
            <person name="Qiu G."/>
            <person name="Huson D.H."/>
            <person name="Williams R.B."/>
        </authorList>
    </citation>
    <scope>NUCLEOTIDE SEQUENCE</scope>
    <source>
        <strain evidence="2">SSA1</strain>
    </source>
</reference>
<dbReference type="Pfam" id="PF13997">
    <property type="entry name" value="YqjK"/>
    <property type="match status" value="1"/>
</dbReference>
<accession>A0A7D5NEQ1</accession>